<feature type="region of interest" description="Disordered" evidence="1">
    <location>
        <begin position="87"/>
        <end position="116"/>
    </location>
</feature>
<dbReference type="AlphaFoldDB" id="A0A0C9VED5"/>
<dbReference type="HOGENOM" id="CLU_1660999_0_0_1"/>
<organism evidence="2 3">
    <name type="scientific">Hydnomerulius pinastri MD-312</name>
    <dbReference type="NCBI Taxonomy" id="994086"/>
    <lineage>
        <taxon>Eukaryota</taxon>
        <taxon>Fungi</taxon>
        <taxon>Dikarya</taxon>
        <taxon>Basidiomycota</taxon>
        <taxon>Agaricomycotina</taxon>
        <taxon>Agaricomycetes</taxon>
        <taxon>Agaricomycetidae</taxon>
        <taxon>Boletales</taxon>
        <taxon>Boletales incertae sedis</taxon>
        <taxon>Leucogyrophana</taxon>
    </lineage>
</organism>
<evidence type="ECO:0000256" key="1">
    <source>
        <dbReference type="SAM" id="MobiDB-lite"/>
    </source>
</evidence>
<evidence type="ECO:0000313" key="3">
    <source>
        <dbReference type="Proteomes" id="UP000053820"/>
    </source>
</evidence>
<gene>
    <name evidence="2" type="ORF">HYDPIDRAFT_28835</name>
</gene>
<name>A0A0C9VED5_9AGAM</name>
<sequence length="159" mass="17644">MGQLDSLMDDAQKKTVELRGEQNCTQTFCEVIVDRPQLLPMQLLFSKPSLHLPIAEDDDDSLPKSFLPSPTARQRLATRPDVVLSGKPWLHSPFAEDDDTDLLPSRSSHNPPPATACSLNYPRMDFIASGKPRAQDSRGRCRIPQNSPSLANMAKFLST</sequence>
<keyword evidence="3" id="KW-1185">Reference proteome</keyword>
<protein>
    <submittedName>
        <fullName evidence="2">Uncharacterized protein</fullName>
    </submittedName>
</protein>
<evidence type="ECO:0000313" key="2">
    <source>
        <dbReference type="EMBL" id="KIJ63934.1"/>
    </source>
</evidence>
<accession>A0A0C9VED5</accession>
<proteinExistence type="predicted"/>
<dbReference type="EMBL" id="KN839848">
    <property type="protein sequence ID" value="KIJ63934.1"/>
    <property type="molecule type" value="Genomic_DNA"/>
</dbReference>
<dbReference type="Proteomes" id="UP000053820">
    <property type="component" value="Unassembled WGS sequence"/>
</dbReference>
<reference evidence="2 3" key="1">
    <citation type="submission" date="2014-04" db="EMBL/GenBank/DDBJ databases">
        <title>Evolutionary Origins and Diversification of the Mycorrhizal Mutualists.</title>
        <authorList>
            <consortium name="DOE Joint Genome Institute"/>
            <consortium name="Mycorrhizal Genomics Consortium"/>
            <person name="Kohler A."/>
            <person name="Kuo A."/>
            <person name="Nagy L.G."/>
            <person name="Floudas D."/>
            <person name="Copeland A."/>
            <person name="Barry K.W."/>
            <person name="Cichocki N."/>
            <person name="Veneault-Fourrey C."/>
            <person name="LaButti K."/>
            <person name="Lindquist E.A."/>
            <person name="Lipzen A."/>
            <person name="Lundell T."/>
            <person name="Morin E."/>
            <person name="Murat C."/>
            <person name="Riley R."/>
            <person name="Ohm R."/>
            <person name="Sun H."/>
            <person name="Tunlid A."/>
            <person name="Henrissat B."/>
            <person name="Grigoriev I.V."/>
            <person name="Hibbett D.S."/>
            <person name="Martin F."/>
        </authorList>
    </citation>
    <scope>NUCLEOTIDE SEQUENCE [LARGE SCALE GENOMIC DNA]</scope>
    <source>
        <strain evidence="2 3">MD-312</strain>
    </source>
</reference>